<dbReference type="EMBL" id="CM046123">
    <property type="protein sequence ID" value="KAI8439738.1"/>
    <property type="molecule type" value="Genomic_DNA"/>
</dbReference>
<reference evidence="1 2" key="1">
    <citation type="journal article" date="2022" name="Genome Biol. Evol.">
        <title>The Spruce Budworm Genome: Reconstructing the Evolutionary History of Antifreeze Proteins.</title>
        <authorList>
            <person name="Beliveau C."/>
            <person name="Gagne P."/>
            <person name="Picq S."/>
            <person name="Vernygora O."/>
            <person name="Keeling C.I."/>
            <person name="Pinkney K."/>
            <person name="Doucet D."/>
            <person name="Wen F."/>
            <person name="Johnston J.S."/>
            <person name="Maaroufi H."/>
            <person name="Boyle B."/>
            <person name="Laroche J."/>
            <person name="Dewar K."/>
            <person name="Juretic N."/>
            <person name="Blackburn G."/>
            <person name="Nisole A."/>
            <person name="Brunet B."/>
            <person name="Brandao M."/>
            <person name="Lumley L."/>
            <person name="Duan J."/>
            <person name="Quan G."/>
            <person name="Lucarotti C.J."/>
            <person name="Roe A.D."/>
            <person name="Sperling F.A.H."/>
            <person name="Levesque R.C."/>
            <person name="Cusson M."/>
        </authorList>
    </citation>
    <scope>NUCLEOTIDE SEQUENCE [LARGE SCALE GENOMIC DNA]</scope>
    <source>
        <strain evidence="1">Glfc:IPQL:Cfum</strain>
    </source>
</reference>
<protein>
    <submittedName>
        <fullName evidence="1">Uncharacterized protein</fullName>
    </submittedName>
</protein>
<evidence type="ECO:0000313" key="2">
    <source>
        <dbReference type="Proteomes" id="UP001064048"/>
    </source>
</evidence>
<name>A0ACC0KTG0_CHOFU</name>
<proteinExistence type="predicted"/>
<sequence>MKVVYRRKYSSPLKDYEFAALAVETMGPWSADMRAFMGALSSRLIETSGDPRAGAYLSQRISPTVRRDTKALVPPPTMSEKRVERVTRNEWASSEKRLLYNLLLCLFQPLLKDGVLCELLYNLLLCLFQPLLKDGVLCEEPSSNTYLFLHSIDRFPMLFLHLSELLKLDLPVGLLHSGLEWGHLKLSLSVCLTSAVREGRSALRARRRPSPASLGTSSDDADSGDAHARPRYTSSDSFQARTEKVMCSMSLLRPSMACLPCEVLMRQSGGCVGLGVILFFLFLSKQLPSQL</sequence>
<organism evidence="1 2">
    <name type="scientific">Choristoneura fumiferana</name>
    <name type="common">Spruce budworm moth</name>
    <name type="synonym">Archips fumiferana</name>
    <dbReference type="NCBI Taxonomy" id="7141"/>
    <lineage>
        <taxon>Eukaryota</taxon>
        <taxon>Metazoa</taxon>
        <taxon>Ecdysozoa</taxon>
        <taxon>Arthropoda</taxon>
        <taxon>Hexapoda</taxon>
        <taxon>Insecta</taxon>
        <taxon>Pterygota</taxon>
        <taxon>Neoptera</taxon>
        <taxon>Endopterygota</taxon>
        <taxon>Lepidoptera</taxon>
        <taxon>Glossata</taxon>
        <taxon>Ditrysia</taxon>
        <taxon>Tortricoidea</taxon>
        <taxon>Tortricidae</taxon>
        <taxon>Tortricinae</taxon>
        <taxon>Choristoneura</taxon>
    </lineage>
</organism>
<keyword evidence="2" id="KW-1185">Reference proteome</keyword>
<accession>A0ACC0KTG0</accession>
<evidence type="ECO:0000313" key="1">
    <source>
        <dbReference type="EMBL" id="KAI8439738.1"/>
    </source>
</evidence>
<comment type="caution">
    <text evidence="1">The sequence shown here is derived from an EMBL/GenBank/DDBJ whole genome shotgun (WGS) entry which is preliminary data.</text>
</comment>
<gene>
    <name evidence="1" type="ORF">MSG28_013431</name>
</gene>
<dbReference type="Proteomes" id="UP001064048">
    <property type="component" value="Chromosome 23"/>
</dbReference>